<feature type="binding site" evidence="16">
    <location>
        <position position="98"/>
    </location>
    <ligand>
        <name>FAD</name>
        <dbReference type="ChEBI" id="CHEBI:57692"/>
    </ligand>
</feature>
<dbReference type="Proteomes" id="UP001066276">
    <property type="component" value="Chromosome 6"/>
</dbReference>
<keyword evidence="12" id="KW-1207">Sterol metabolism</keyword>
<dbReference type="InterPro" id="IPR001433">
    <property type="entry name" value="OxRdtase_FAD/NAD-bd"/>
</dbReference>
<dbReference type="SUPFAM" id="SSF63380">
    <property type="entry name" value="Riboflavin synthase domain-like"/>
    <property type="match status" value="1"/>
</dbReference>
<keyword evidence="4" id="KW-0444">Lipid biosynthesis</keyword>
<evidence type="ECO:0000256" key="11">
    <source>
        <dbReference type="ARBA" id="ARBA00023098"/>
    </source>
</evidence>
<protein>
    <recommendedName>
        <fullName evidence="17">NADH-cytochrome b5 reductase</fullName>
        <ecNumber evidence="17">1.6.2.2</ecNumber>
    </recommendedName>
</protein>
<evidence type="ECO:0000256" key="12">
    <source>
        <dbReference type="ARBA" id="ARBA00023166"/>
    </source>
</evidence>
<keyword evidence="21" id="KW-1185">Reference proteome</keyword>
<evidence type="ECO:0000256" key="10">
    <source>
        <dbReference type="ARBA" id="ARBA00023027"/>
    </source>
</evidence>
<dbReference type="InterPro" id="IPR017938">
    <property type="entry name" value="Riboflavin_synthase-like_b-brl"/>
</dbReference>
<reference evidence="20" key="1">
    <citation type="journal article" date="2022" name="bioRxiv">
        <title>Sequencing and chromosome-scale assembly of the giantPleurodeles waltlgenome.</title>
        <authorList>
            <person name="Brown T."/>
            <person name="Elewa A."/>
            <person name="Iarovenko S."/>
            <person name="Subramanian E."/>
            <person name="Araus A.J."/>
            <person name="Petzold A."/>
            <person name="Susuki M."/>
            <person name="Suzuki K.-i.T."/>
            <person name="Hayashi T."/>
            <person name="Toyoda A."/>
            <person name="Oliveira C."/>
            <person name="Osipova E."/>
            <person name="Leigh N.D."/>
            <person name="Simon A."/>
            <person name="Yun M.H."/>
        </authorList>
    </citation>
    <scope>NUCLEOTIDE SEQUENCE</scope>
    <source>
        <strain evidence="20">20211129_DDA</strain>
        <tissue evidence="20">Liver</tissue>
    </source>
</reference>
<dbReference type="Pfam" id="PF00175">
    <property type="entry name" value="NAD_binding_1"/>
    <property type="match status" value="1"/>
</dbReference>
<dbReference type="Pfam" id="PF00970">
    <property type="entry name" value="FAD_binding_6"/>
    <property type="match status" value="1"/>
</dbReference>
<evidence type="ECO:0000313" key="20">
    <source>
        <dbReference type="EMBL" id="KAJ1139584.1"/>
    </source>
</evidence>
<proteinExistence type="inferred from homology"/>
<keyword evidence="8 17" id="KW-0560">Oxidoreductase</keyword>
<dbReference type="FunFam" id="2.40.30.10:FF:000021">
    <property type="entry name" value="NADH-cytochrome b5 reductase"/>
    <property type="match status" value="1"/>
</dbReference>
<comment type="similarity">
    <text evidence="3 17">Belongs to the flavoprotein pyridine nucleotide cytochrome reductase family.</text>
</comment>
<dbReference type="InterPro" id="IPR001834">
    <property type="entry name" value="CBR-like"/>
</dbReference>
<dbReference type="CDD" id="cd06183">
    <property type="entry name" value="cyt_b5_reduct_like"/>
    <property type="match status" value="1"/>
</dbReference>
<evidence type="ECO:0000256" key="6">
    <source>
        <dbReference type="ARBA" id="ARBA00022827"/>
    </source>
</evidence>
<dbReference type="GO" id="GO:0005739">
    <property type="term" value="C:mitochondrion"/>
    <property type="evidence" value="ECO:0007669"/>
    <property type="project" value="TreeGrafter"/>
</dbReference>
<evidence type="ECO:0000259" key="19">
    <source>
        <dbReference type="PROSITE" id="PS51384"/>
    </source>
</evidence>
<evidence type="ECO:0000256" key="1">
    <source>
        <dbReference type="ARBA" id="ARBA00001974"/>
    </source>
</evidence>
<evidence type="ECO:0000256" key="17">
    <source>
        <dbReference type="RuleBase" id="RU361226"/>
    </source>
</evidence>
<dbReference type="EC" id="1.6.2.2" evidence="17"/>
<feature type="domain" description="FAD-binding FR-type" evidence="19">
    <location>
        <begin position="44"/>
        <end position="156"/>
    </location>
</feature>
<keyword evidence="6 16" id="KW-0274">FAD</keyword>
<feature type="transmembrane region" description="Helical" evidence="18">
    <location>
        <begin position="6"/>
        <end position="30"/>
    </location>
</feature>
<keyword evidence="18" id="KW-1133">Transmembrane helix</keyword>
<name>A0AAV7QIN9_PLEWA</name>
<dbReference type="Gene3D" id="2.40.30.10">
    <property type="entry name" value="Translation factors"/>
    <property type="match status" value="1"/>
</dbReference>
<evidence type="ECO:0000256" key="5">
    <source>
        <dbReference type="ARBA" id="ARBA00022630"/>
    </source>
</evidence>
<accession>A0AAV7QIN9</accession>
<evidence type="ECO:0000256" key="15">
    <source>
        <dbReference type="ARBA" id="ARBA00056532"/>
    </source>
</evidence>
<keyword evidence="10 17" id="KW-0520">NAD</keyword>
<feature type="binding site" evidence="16">
    <location>
        <position position="96"/>
    </location>
    <ligand>
        <name>FAD</name>
        <dbReference type="ChEBI" id="CHEBI:57692"/>
    </ligand>
</feature>
<dbReference type="InterPro" id="IPR039261">
    <property type="entry name" value="FNR_nucleotide-bd"/>
</dbReference>
<keyword evidence="11" id="KW-0443">Lipid metabolism</keyword>
<feature type="binding site" evidence="16">
    <location>
        <position position="131"/>
    </location>
    <ligand>
        <name>FAD</name>
        <dbReference type="ChEBI" id="CHEBI:57692"/>
    </ligand>
</feature>
<dbReference type="PRINTS" id="PR00406">
    <property type="entry name" value="CYTB5RDTASE"/>
</dbReference>
<feature type="binding site" evidence="16">
    <location>
        <position position="130"/>
    </location>
    <ligand>
        <name>FAD</name>
        <dbReference type="ChEBI" id="CHEBI:57692"/>
    </ligand>
</feature>
<dbReference type="PRINTS" id="PR00371">
    <property type="entry name" value="FPNCR"/>
</dbReference>
<dbReference type="InterPro" id="IPR001709">
    <property type="entry name" value="Flavoprot_Pyr_Nucl_cyt_Rdtase"/>
</dbReference>
<evidence type="ECO:0000256" key="8">
    <source>
        <dbReference type="ARBA" id="ARBA00023002"/>
    </source>
</evidence>
<dbReference type="Gene3D" id="3.40.50.80">
    <property type="entry name" value="Nucleotide-binding domain of ferredoxin-NADP reductase (FNR) module"/>
    <property type="match status" value="1"/>
</dbReference>
<evidence type="ECO:0000256" key="3">
    <source>
        <dbReference type="ARBA" id="ARBA00006105"/>
    </source>
</evidence>
<evidence type="ECO:0000313" key="21">
    <source>
        <dbReference type="Proteomes" id="UP001066276"/>
    </source>
</evidence>
<evidence type="ECO:0000256" key="4">
    <source>
        <dbReference type="ARBA" id="ARBA00022516"/>
    </source>
</evidence>
<dbReference type="GO" id="GO:0016020">
    <property type="term" value="C:membrane"/>
    <property type="evidence" value="ECO:0007669"/>
    <property type="project" value="UniProtKB-SubCell"/>
</dbReference>
<evidence type="ECO:0000256" key="9">
    <source>
        <dbReference type="ARBA" id="ARBA00023011"/>
    </source>
</evidence>
<comment type="catalytic activity">
    <reaction evidence="14 17">
        <text>2 Fe(III)-[cytochrome b5] + NADH = 2 Fe(II)-[cytochrome b5] + NAD(+) + H(+)</text>
        <dbReference type="Rhea" id="RHEA:46680"/>
        <dbReference type="Rhea" id="RHEA-COMP:10438"/>
        <dbReference type="Rhea" id="RHEA-COMP:10439"/>
        <dbReference type="ChEBI" id="CHEBI:15378"/>
        <dbReference type="ChEBI" id="CHEBI:29033"/>
        <dbReference type="ChEBI" id="CHEBI:29034"/>
        <dbReference type="ChEBI" id="CHEBI:57540"/>
        <dbReference type="ChEBI" id="CHEBI:57945"/>
        <dbReference type="EC" id="1.6.2.2"/>
    </reaction>
</comment>
<dbReference type="PANTHER" id="PTHR19370">
    <property type="entry name" value="NADH-CYTOCHROME B5 REDUCTASE"/>
    <property type="match status" value="1"/>
</dbReference>
<evidence type="ECO:0000256" key="7">
    <source>
        <dbReference type="ARBA" id="ARBA00022955"/>
    </source>
</evidence>
<feature type="binding site" evidence="16">
    <location>
        <position position="118"/>
    </location>
    <ligand>
        <name>FAD</name>
        <dbReference type="ChEBI" id="CHEBI:57692"/>
    </ligand>
</feature>
<keyword evidence="5 16" id="KW-0285">Flavoprotein</keyword>
<feature type="binding site" evidence="16">
    <location>
        <position position="97"/>
    </location>
    <ligand>
        <name>FAD</name>
        <dbReference type="ChEBI" id="CHEBI:57692"/>
    </ligand>
</feature>
<evidence type="ECO:0000256" key="13">
    <source>
        <dbReference type="ARBA" id="ARBA00023221"/>
    </source>
</evidence>
<dbReference type="PROSITE" id="PS51384">
    <property type="entry name" value="FAD_FR"/>
    <property type="match status" value="1"/>
</dbReference>
<dbReference type="SUPFAM" id="SSF52343">
    <property type="entry name" value="Ferredoxin reductase-like, C-terminal NADP-linked domain"/>
    <property type="match status" value="1"/>
</dbReference>
<comment type="caution">
    <text evidence="20">The sequence shown here is derived from an EMBL/GenBank/DDBJ whole genome shotgun (WGS) entry which is preliminary data.</text>
</comment>
<feature type="binding site" evidence="16">
    <location>
        <position position="113"/>
    </location>
    <ligand>
        <name>FAD</name>
        <dbReference type="ChEBI" id="CHEBI:57692"/>
    </ligand>
</feature>
<dbReference type="EMBL" id="JANPWB010000010">
    <property type="protein sequence ID" value="KAJ1139584.1"/>
    <property type="molecule type" value="Genomic_DNA"/>
</dbReference>
<comment type="subcellular location">
    <subcellularLocation>
        <location evidence="2">Membrane</location>
        <topology evidence="2">Single-pass membrane protein</topology>
    </subcellularLocation>
</comment>
<evidence type="ECO:0000256" key="2">
    <source>
        <dbReference type="ARBA" id="ARBA00004167"/>
    </source>
</evidence>
<dbReference type="InterPro" id="IPR008333">
    <property type="entry name" value="Cbr1-like_FAD-bd_dom"/>
</dbReference>
<keyword evidence="9" id="KW-0756">Sterol biosynthesis</keyword>
<dbReference type="GO" id="GO:0071949">
    <property type="term" value="F:FAD binding"/>
    <property type="evidence" value="ECO:0007669"/>
    <property type="project" value="TreeGrafter"/>
</dbReference>
<dbReference type="GO" id="GO:0016126">
    <property type="term" value="P:sterol biosynthetic process"/>
    <property type="evidence" value="ECO:0007669"/>
    <property type="project" value="UniProtKB-KW"/>
</dbReference>
<evidence type="ECO:0000256" key="18">
    <source>
        <dbReference type="SAM" id="Phobius"/>
    </source>
</evidence>
<dbReference type="AlphaFoldDB" id="A0AAV7QIN9"/>
<keyword evidence="18" id="KW-0472">Membrane</keyword>
<gene>
    <name evidence="20" type="ORF">NDU88_005953</name>
</gene>
<keyword evidence="18" id="KW-0812">Transmembrane</keyword>
<dbReference type="PANTHER" id="PTHR19370:SF74">
    <property type="entry name" value="NADH-CYTOCHROME B5 REDUCTASE 1"/>
    <property type="match status" value="1"/>
</dbReference>
<dbReference type="InterPro" id="IPR017927">
    <property type="entry name" value="FAD-bd_FR_type"/>
</dbReference>
<feature type="binding site" evidence="16">
    <location>
        <position position="115"/>
    </location>
    <ligand>
        <name>FAD</name>
        <dbReference type="ChEBI" id="CHEBI:57692"/>
    </ligand>
</feature>
<comment type="function">
    <text evidence="15">NADH-cytochrome b5 reductases are involved in desaturation and elongation of fatty acids, cholesterol biosynthesis and drug metabolism.</text>
</comment>
<dbReference type="GO" id="GO:0090524">
    <property type="term" value="F:cytochrome-b5 reductase activity, acting on NADH"/>
    <property type="evidence" value="ECO:0007669"/>
    <property type="project" value="UniProtKB-EC"/>
</dbReference>
<evidence type="ECO:0000256" key="14">
    <source>
        <dbReference type="ARBA" id="ARBA00047682"/>
    </source>
</evidence>
<sequence length="305" mass="33564">MGSPVTSGVLVAVGVVVITAVGIAVGNYIFKRKKKPKITLQNPNEKYLLRLIDKTIINHNTRKFRFALPSRNSVLGLPIGKHIYLSARIDGNLVVRPYTPVSSDDDKGFVDLVVKIYFKGKHPNFLEGGKMSQYLDNLAIGDVVEVRGPSGLLVYEGKGKFSIQPDKKSAPEVKLASSIGMIAGGTGITPMLQLIRAILKDPSDTTSCSLLFANQSAADILLRDDLEELQARYPERFKLWFTVDTAPEGWEYSTGFVDAKMIKDYLPAPADDVLILLCGPPAMVQFACIPNLDKLGYQQKLRFAY</sequence>
<comment type="cofactor">
    <cofactor evidence="1 16 17">
        <name>FAD</name>
        <dbReference type="ChEBI" id="CHEBI:57692"/>
    </cofactor>
</comment>
<feature type="binding site" evidence="16">
    <location>
        <position position="189"/>
    </location>
    <ligand>
        <name>FAD</name>
        <dbReference type="ChEBI" id="CHEBI:57692"/>
    </ligand>
</feature>
<keyword evidence="7" id="KW-0752">Steroid biosynthesis</keyword>
<evidence type="ECO:0000256" key="16">
    <source>
        <dbReference type="PIRSR" id="PIRSR601834-1"/>
    </source>
</evidence>
<dbReference type="FunFam" id="3.40.50.80:FF:000005">
    <property type="entry name" value="NADH-cytochrome b5 reductase"/>
    <property type="match status" value="1"/>
</dbReference>
<keyword evidence="13" id="KW-0753">Steroid metabolism</keyword>
<organism evidence="20 21">
    <name type="scientific">Pleurodeles waltl</name>
    <name type="common">Iberian ribbed newt</name>
    <dbReference type="NCBI Taxonomy" id="8319"/>
    <lineage>
        <taxon>Eukaryota</taxon>
        <taxon>Metazoa</taxon>
        <taxon>Chordata</taxon>
        <taxon>Craniata</taxon>
        <taxon>Vertebrata</taxon>
        <taxon>Euteleostomi</taxon>
        <taxon>Amphibia</taxon>
        <taxon>Batrachia</taxon>
        <taxon>Caudata</taxon>
        <taxon>Salamandroidea</taxon>
        <taxon>Salamandridae</taxon>
        <taxon>Pleurodelinae</taxon>
        <taxon>Pleurodeles</taxon>
    </lineage>
</organism>
<feature type="binding site" evidence="16">
    <location>
        <position position="132"/>
    </location>
    <ligand>
        <name>FAD</name>
        <dbReference type="ChEBI" id="CHEBI:57692"/>
    </ligand>
</feature>